<dbReference type="PANTHER" id="PTHR15835">
    <property type="entry name" value="NUCLEAR-INTERACTING PARTNER OF ALK"/>
    <property type="match status" value="1"/>
</dbReference>
<dbReference type="InterPro" id="IPR012935">
    <property type="entry name" value="NuBaID_N"/>
</dbReference>
<evidence type="ECO:0000313" key="10">
    <source>
        <dbReference type="Proteomes" id="UP001175000"/>
    </source>
</evidence>
<keyword evidence="4" id="KW-0862">Zinc</keyword>
<organism evidence="9 10">
    <name type="scientific">Immersiella caudata</name>
    <dbReference type="NCBI Taxonomy" id="314043"/>
    <lineage>
        <taxon>Eukaryota</taxon>
        <taxon>Fungi</taxon>
        <taxon>Dikarya</taxon>
        <taxon>Ascomycota</taxon>
        <taxon>Pezizomycotina</taxon>
        <taxon>Sordariomycetes</taxon>
        <taxon>Sordariomycetidae</taxon>
        <taxon>Sordariales</taxon>
        <taxon>Lasiosphaeriaceae</taxon>
        <taxon>Immersiella</taxon>
    </lineage>
</organism>
<protein>
    <submittedName>
        <fullName evidence="9">C3HC zinc finger-like-domain-containing protein</fullName>
    </submittedName>
</protein>
<comment type="caution">
    <text evidence="9">The sequence shown here is derived from an EMBL/GenBank/DDBJ whole genome shotgun (WGS) entry which is preliminary data.</text>
</comment>
<accession>A0AA40BXQ3</accession>
<gene>
    <name evidence="9" type="ORF">B0T14DRAFT_525190</name>
</gene>
<dbReference type="GO" id="GO:0008270">
    <property type="term" value="F:zinc ion binding"/>
    <property type="evidence" value="ECO:0007669"/>
    <property type="project" value="UniProtKB-KW"/>
</dbReference>
<dbReference type="PANTHER" id="PTHR15835:SF6">
    <property type="entry name" value="ZINC FINGER C3HC-TYPE PROTEIN 1"/>
    <property type="match status" value="1"/>
</dbReference>
<proteinExistence type="predicted"/>
<evidence type="ECO:0000256" key="2">
    <source>
        <dbReference type="ARBA" id="ARBA00022723"/>
    </source>
</evidence>
<evidence type="ECO:0000259" key="7">
    <source>
        <dbReference type="Pfam" id="PF07967"/>
    </source>
</evidence>
<dbReference type="EMBL" id="JAULSU010000005">
    <property type="protein sequence ID" value="KAK0617438.1"/>
    <property type="molecule type" value="Genomic_DNA"/>
</dbReference>
<evidence type="ECO:0000256" key="1">
    <source>
        <dbReference type="ARBA" id="ARBA00004123"/>
    </source>
</evidence>
<name>A0AA40BXQ3_9PEZI</name>
<evidence type="ECO:0000259" key="8">
    <source>
        <dbReference type="Pfam" id="PF08600"/>
    </source>
</evidence>
<feature type="compositionally biased region" description="Low complexity" evidence="6">
    <location>
        <begin position="20"/>
        <end position="31"/>
    </location>
</feature>
<evidence type="ECO:0000256" key="3">
    <source>
        <dbReference type="ARBA" id="ARBA00022771"/>
    </source>
</evidence>
<feature type="compositionally biased region" description="Polar residues" evidence="6">
    <location>
        <begin position="42"/>
        <end position="60"/>
    </location>
</feature>
<feature type="region of interest" description="Disordered" evidence="6">
    <location>
        <begin position="106"/>
        <end position="126"/>
    </location>
</feature>
<evidence type="ECO:0000256" key="5">
    <source>
        <dbReference type="ARBA" id="ARBA00023242"/>
    </source>
</evidence>
<reference evidence="9" key="1">
    <citation type="submission" date="2023-06" db="EMBL/GenBank/DDBJ databases">
        <title>Genome-scale phylogeny and comparative genomics of the fungal order Sordariales.</title>
        <authorList>
            <consortium name="Lawrence Berkeley National Laboratory"/>
            <person name="Hensen N."/>
            <person name="Bonometti L."/>
            <person name="Westerberg I."/>
            <person name="Brannstrom I.O."/>
            <person name="Guillou S."/>
            <person name="Cros-Aarteil S."/>
            <person name="Calhoun S."/>
            <person name="Haridas S."/>
            <person name="Kuo A."/>
            <person name="Mondo S."/>
            <person name="Pangilinan J."/>
            <person name="Riley R."/>
            <person name="Labutti K."/>
            <person name="Andreopoulos B."/>
            <person name="Lipzen A."/>
            <person name="Chen C."/>
            <person name="Yanf M."/>
            <person name="Daum C."/>
            <person name="Ng V."/>
            <person name="Clum A."/>
            <person name="Steindorff A."/>
            <person name="Ohm R."/>
            <person name="Martin F."/>
            <person name="Silar P."/>
            <person name="Natvig D."/>
            <person name="Lalanne C."/>
            <person name="Gautier V."/>
            <person name="Ament-Velasquez S.L."/>
            <person name="Kruys A."/>
            <person name="Hutchinson M.I."/>
            <person name="Powell A.J."/>
            <person name="Barry K."/>
            <person name="Miller A.N."/>
            <person name="Grigoriev I.V."/>
            <person name="Debuchy R."/>
            <person name="Gladieux P."/>
            <person name="Thoren M.H."/>
            <person name="Johannesson H."/>
        </authorList>
    </citation>
    <scope>NUCLEOTIDE SEQUENCE</scope>
    <source>
        <strain evidence="9">CBS 606.72</strain>
    </source>
</reference>
<feature type="region of interest" description="Disordered" evidence="6">
    <location>
        <begin position="502"/>
        <end position="531"/>
    </location>
</feature>
<evidence type="ECO:0000313" key="9">
    <source>
        <dbReference type="EMBL" id="KAK0617438.1"/>
    </source>
</evidence>
<dbReference type="InterPro" id="IPR013909">
    <property type="entry name" value="NuBaID_C"/>
</dbReference>
<dbReference type="Proteomes" id="UP001175000">
    <property type="component" value="Unassembled WGS sequence"/>
</dbReference>
<dbReference type="GO" id="GO:0005634">
    <property type="term" value="C:nucleus"/>
    <property type="evidence" value="ECO:0007669"/>
    <property type="project" value="UniProtKB-SubCell"/>
</dbReference>
<keyword evidence="10" id="KW-1185">Reference proteome</keyword>
<sequence length="531" mass="58145">MNATVKRKFNALLQGIGNRPSSPSTTVSDSSAANPPLRDANESSTELAHESSTSPASSRMGSDLEFLAKKRRVAGPTTASKYGALQNEGLKASASRGTTISNITLRKWTPSGSPAPERKSNVGPPKYCPGDREQLLRRLGTFQELTDWTPKPERVSEVEWAKRGWACEGKERVKCTLCASELVVKINRKEVDGKEISVLIASEIAESVVNIYSEMIISSHAEDCLWRKKGCDDSLLRLPLPNPRLALENLRQRYDELCERKDFLPYEFNLRLPDSFSIDTILSYLPLTFFTEPPPPTNKALPPGNTVSGPPKPNRAALALAILGWQGLSNARIGPVPNSASCHTCLRRLGLWMFKSKEIDPETNTVLVRAPMDYLDPLREHRFFCPWKNGAAQRNAGAKPLAAGEEDQAGWEILIQVLRNEAFIRQRTSVAHSRSKSSVPPRTTGVAGGVAGVGGHAAGAKTPERPITSAGYSLVEGDEDIEDEEVRKKKDQAMMSRLRRVKSLFNTKAGNKLKRLGSSRPGTSHSNAAGE</sequence>
<dbReference type="Pfam" id="PF08600">
    <property type="entry name" value="NuBaID_C"/>
    <property type="match status" value="1"/>
</dbReference>
<keyword evidence="5" id="KW-0539">Nucleus</keyword>
<keyword evidence="2" id="KW-0479">Metal-binding</keyword>
<feature type="compositionally biased region" description="Polar residues" evidence="6">
    <location>
        <begin position="520"/>
        <end position="531"/>
    </location>
</feature>
<dbReference type="Pfam" id="PF07967">
    <property type="entry name" value="zf-C3HC"/>
    <property type="match status" value="1"/>
</dbReference>
<feature type="domain" description="C3HC-type" evidence="7">
    <location>
        <begin position="129"/>
        <end position="267"/>
    </location>
</feature>
<evidence type="ECO:0000256" key="6">
    <source>
        <dbReference type="SAM" id="MobiDB-lite"/>
    </source>
</evidence>
<comment type="subcellular location">
    <subcellularLocation>
        <location evidence="1">Nucleus</location>
    </subcellularLocation>
</comment>
<feature type="region of interest" description="Disordered" evidence="6">
    <location>
        <begin position="14"/>
        <end position="62"/>
    </location>
</feature>
<feature type="domain" description="NuBaID C-terminal" evidence="8">
    <location>
        <begin position="317"/>
        <end position="422"/>
    </location>
</feature>
<keyword evidence="3" id="KW-0863">Zinc-finger</keyword>
<evidence type="ECO:0000256" key="4">
    <source>
        <dbReference type="ARBA" id="ARBA00022833"/>
    </source>
</evidence>
<dbReference type="AlphaFoldDB" id="A0AA40BXQ3"/>